<proteinExistence type="predicted"/>
<dbReference type="RefSeq" id="WP_052781606.1">
    <property type="nucleotide sequence ID" value="NZ_CATQGG010000018.1"/>
</dbReference>
<organism evidence="2">
    <name type="scientific">Campylobacter jejuni</name>
    <dbReference type="NCBI Taxonomy" id="197"/>
    <lineage>
        <taxon>Bacteria</taxon>
        <taxon>Pseudomonadati</taxon>
        <taxon>Campylobacterota</taxon>
        <taxon>Epsilonproteobacteria</taxon>
        <taxon>Campylobacterales</taxon>
        <taxon>Campylobacteraceae</taxon>
        <taxon>Campylobacter</taxon>
    </lineage>
</organism>
<name>A0A5T0IHH0_CAMJU</name>
<dbReference type="EMBL" id="AACBZE010000065">
    <property type="protein sequence ID" value="EAJ8965418.1"/>
    <property type="molecule type" value="Genomic_DNA"/>
</dbReference>
<comment type="caution">
    <text evidence="2">The sequence shown here is derived from an EMBL/GenBank/DDBJ whole genome shotgun (WGS) entry which is preliminary data.</text>
</comment>
<protein>
    <submittedName>
        <fullName evidence="2">DUF4145 domain-containing protein</fullName>
    </submittedName>
</protein>
<reference evidence="3" key="2">
    <citation type="submission" date="2019-07" db="EMBL/GenBank/DDBJ databases">
        <authorList>
            <consortium name="PulseNet: The National Subtyping Network for Foodborne Disease Surveillance"/>
            <person name="Tarr C.L."/>
            <person name="Trees E."/>
            <person name="Katz L.S."/>
            <person name="Carleton-Romer H.A."/>
            <person name="Stroika S."/>
            <person name="Kucerova Z."/>
            <person name="Roache K.F."/>
            <person name="Sabol A.L."/>
            <person name="Besser J."/>
            <person name="Gerner-Smidt P."/>
        </authorList>
    </citation>
    <scope>NUCLEOTIDE SEQUENCE</scope>
    <source>
        <strain evidence="3">PNUSAC010421</strain>
    </source>
</reference>
<gene>
    <name evidence="2" type="ORF">E0Z27_09225</name>
    <name evidence="3" type="ORF">FQW99_09125</name>
</gene>
<evidence type="ECO:0000313" key="3">
    <source>
        <dbReference type="EMBL" id="ECK2341519.1"/>
    </source>
</evidence>
<dbReference type="InterPro" id="IPR025285">
    <property type="entry name" value="DUF4145"/>
</dbReference>
<evidence type="ECO:0000259" key="1">
    <source>
        <dbReference type="Pfam" id="PF13643"/>
    </source>
</evidence>
<accession>A0A5T0IHH0</accession>
<dbReference type="AlphaFoldDB" id="A0A5T0IHH0"/>
<feature type="domain" description="DUF4145" evidence="1">
    <location>
        <begin position="87"/>
        <end position="157"/>
    </location>
</feature>
<dbReference type="EMBL" id="AAJBAM010000091">
    <property type="protein sequence ID" value="ECK2341519.1"/>
    <property type="molecule type" value="Genomic_DNA"/>
</dbReference>
<sequence>MEIKYYPPVFRQDSFHCPHCNVYSHIKWEDTCLDFYHVEYLCSIAFCNHCKKYSIWLNETKEMLYPKTINVPLPNEDLKENIKQIYNEAAIILNDSPRAACALMRLALQELMKELGEKGKDLASDILNLKNKGLDEQIIKACEIVRIVGNNAVHPGIIDINDNPEIAYCLFETINLIAEKLITQKIKTEKLFNKIQNLKNKKPKINP</sequence>
<dbReference type="Pfam" id="PF13643">
    <property type="entry name" value="DUF4145"/>
    <property type="match status" value="1"/>
</dbReference>
<reference evidence="2" key="1">
    <citation type="submission" date="2019-04" db="EMBL/GenBank/DDBJ databases">
        <authorList>
            <consortium name="NARMS: The National Antimicrobial Resistance Monitoring System"/>
        </authorList>
    </citation>
    <scope>NUCLEOTIDE SEQUENCE</scope>
    <source>
        <strain evidence="2">CVM N18C164</strain>
    </source>
</reference>
<evidence type="ECO:0000313" key="2">
    <source>
        <dbReference type="EMBL" id="EAJ8965418.1"/>
    </source>
</evidence>